<dbReference type="PANTHER" id="PTHR48258:SF12">
    <property type="entry name" value="TRANSPOSON PROTEIN, CACTA, EN_SPM SUB-CLASS"/>
    <property type="match status" value="1"/>
</dbReference>
<feature type="non-terminal residue" evidence="2">
    <location>
        <position position="1"/>
    </location>
</feature>
<sequence>LPDGYASNISSCVDVKNHKLSGLKSHDSHIIMKDLLPIAIRNLLPQDVASVIIELSRFFRSISARVLDPDELDKLQEHIIMTLCHMEMVFPPSFFTVMVHLTVHLVEEAKQGGPVAFRWMYPIERTLGHFKSYVRNRAKPEGSICEQYLADECVTFCSMYLNDIETRFNRVGRVDDRPSLVQNHNLNSEIQSSFPNVGRFVGAGQVYTLSYVERQQAHRFILINCQFLDHLRERYKKELSKKKIRQSKRNHVLDVDREVHLNFGKWLKDRVEKNDVEVVKYSSYNINGYKFRASGRDDGLKTQNSGVYVNANTVSYASSRDQNPKAGDIAYYGKLVE</sequence>
<dbReference type="Pfam" id="PF13960">
    <property type="entry name" value="DUF4218"/>
    <property type="match status" value="1"/>
</dbReference>
<feature type="domain" description="DUF4218" evidence="1">
    <location>
        <begin position="62"/>
        <end position="174"/>
    </location>
</feature>
<accession>A0A397ZLY9</accession>
<evidence type="ECO:0000313" key="3">
    <source>
        <dbReference type="Proteomes" id="UP000264353"/>
    </source>
</evidence>
<gene>
    <name evidence="2" type="ORF">BRARA_E03034</name>
</gene>
<dbReference type="InterPro" id="IPR025452">
    <property type="entry name" value="DUF4218"/>
</dbReference>
<dbReference type="Proteomes" id="UP000264353">
    <property type="component" value="Chromosome A5"/>
</dbReference>
<dbReference type="AlphaFoldDB" id="A0A397ZLY9"/>
<dbReference type="EMBL" id="CM010632">
    <property type="protein sequence ID" value="RID64076.1"/>
    <property type="molecule type" value="Genomic_DNA"/>
</dbReference>
<evidence type="ECO:0000313" key="2">
    <source>
        <dbReference type="EMBL" id="RID64076.1"/>
    </source>
</evidence>
<dbReference type="PANTHER" id="PTHR48258">
    <property type="entry name" value="DUF4218 DOMAIN-CONTAINING PROTEIN-RELATED"/>
    <property type="match status" value="1"/>
</dbReference>
<name>A0A397ZLY9_BRACM</name>
<evidence type="ECO:0000259" key="1">
    <source>
        <dbReference type="Pfam" id="PF13960"/>
    </source>
</evidence>
<protein>
    <recommendedName>
        <fullName evidence="1">DUF4218 domain-containing protein</fullName>
    </recommendedName>
</protein>
<organism evidence="2 3">
    <name type="scientific">Brassica campestris</name>
    <name type="common">Field mustard</name>
    <dbReference type="NCBI Taxonomy" id="3711"/>
    <lineage>
        <taxon>Eukaryota</taxon>
        <taxon>Viridiplantae</taxon>
        <taxon>Streptophyta</taxon>
        <taxon>Embryophyta</taxon>
        <taxon>Tracheophyta</taxon>
        <taxon>Spermatophyta</taxon>
        <taxon>Magnoliopsida</taxon>
        <taxon>eudicotyledons</taxon>
        <taxon>Gunneridae</taxon>
        <taxon>Pentapetalae</taxon>
        <taxon>rosids</taxon>
        <taxon>malvids</taxon>
        <taxon>Brassicales</taxon>
        <taxon>Brassicaceae</taxon>
        <taxon>Brassiceae</taxon>
        <taxon>Brassica</taxon>
    </lineage>
</organism>
<feature type="non-terminal residue" evidence="2">
    <location>
        <position position="337"/>
    </location>
</feature>
<reference evidence="2 3" key="1">
    <citation type="submission" date="2018-06" db="EMBL/GenBank/DDBJ databases">
        <title>WGS assembly of Brassica rapa FPsc.</title>
        <authorList>
            <person name="Bowman J."/>
            <person name="Kohchi T."/>
            <person name="Yamato K."/>
            <person name="Jenkins J."/>
            <person name="Shu S."/>
            <person name="Ishizaki K."/>
            <person name="Yamaoka S."/>
            <person name="Nishihama R."/>
            <person name="Nakamura Y."/>
            <person name="Berger F."/>
            <person name="Adam C."/>
            <person name="Aki S."/>
            <person name="Althoff F."/>
            <person name="Araki T."/>
            <person name="Arteaga-Vazquez M."/>
            <person name="Balasubrmanian S."/>
            <person name="Bauer D."/>
            <person name="Boehm C."/>
            <person name="Briginshaw L."/>
            <person name="Caballero-Perez J."/>
            <person name="Catarino B."/>
            <person name="Chen F."/>
            <person name="Chiyoda S."/>
            <person name="Chovatia M."/>
            <person name="Davies K."/>
            <person name="Delmans M."/>
            <person name="Demura T."/>
            <person name="Dierschke T."/>
            <person name="Dolan L."/>
            <person name="Dorantes-Acosta A."/>
            <person name="Eklund D."/>
            <person name="Florent S."/>
            <person name="Flores-Sandoval E."/>
            <person name="Fujiyama A."/>
            <person name="Fukuzawa H."/>
            <person name="Galik B."/>
            <person name="Grimanelli D."/>
            <person name="Grimwood J."/>
            <person name="Grossniklaus U."/>
            <person name="Hamada T."/>
            <person name="Haseloff J."/>
            <person name="Hetherington A."/>
            <person name="Higo A."/>
            <person name="Hirakawa Y."/>
            <person name="Hundley H."/>
            <person name="Ikeda Y."/>
            <person name="Inoue K."/>
            <person name="Inoue S."/>
            <person name="Ishida S."/>
            <person name="Jia Q."/>
            <person name="Kakita M."/>
            <person name="Kanazawa T."/>
            <person name="Kawai Y."/>
            <person name="Kawashima T."/>
            <person name="Kennedy M."/>
            <person name="Kinose K."/>
            <person name="Kinoshita T."/>
            <person name="Kohara Y."/>
            <person name="Koide E."/>
            <person name="Komatsu K."/>
            <person name="Kopischke S."/>
            <person name="Kubo M."/>
            <person name="Kyozuka J."/>
            <person name="Lagercrantz U."/>
            <person name="Lin S."/>
            <person name="Lindquist E."/>
            <person name="Lipzen A."/>
            <person name="Lu C."/>
            <person name="Luna E."/>
            <person name="Martienssen R."/>
            <person name="Minamino N."/>
            <person name="Mizutani M."/>
            <person name="Mizutani M."/>
            <person name="Mochizuki N."/>
            <person name="Monte I."/>
            <person name="Mosher R."/>
            <person name="Nagasaki H."/>
            <person name="Nakagami H."/>
            <person name="Naramoto S."/>
            <person name="Nishitani K."/>
            <person name="Ohtani M."/>
            <person name="Okamoto T."/>
            <person name="Okumura M."/>
            <person name="Phillips J."/>
            <person name="Pollak B."/>
            <person name="Reinders A."/>
            <person name="Roevekamp M."/>
            <person name="Sano R."/>
            <person name="Sawa S."/>
            <person name="Schmid M."/>
            <person name="Shirakawa M."/>
            <person name="Solano R."/>
            <person name="Spunde A."/>
            <person name="Suetsugu N."/>
            <person name="Sugano S."/>
            <person name="Sugiyama A."/>
            <person name="Sun R."/>
            <person name="Suzuki Y."/>
            <person name="Takenaka M."/>
            <person name="Takezawa D."/>
            <person name="Tomogane H."/>
            <person name="Tsuzuki M."/>
            <person name="Ueda T."/>
            <person name="Umeda M."/>
            <person name="Ward J."/>
            <person name="Watanabe Y."/>
            <person name="Yazaki K."/>
            <person name="Yokoyama R."/>
            <person name="Yoshitake Y."/>
            <person name="Yotsui I."/>
            <person name="Zachgo S."/>
            <person name="Schmutz J."/>
        </authorList>
    </citation>
    <scope>NUCLEOTIDE SEQUENCE [LARGE SCALE GENOMIC DNA]</scope>
    <source>
        <strain evidence="3">cv. B-3</strain>
    </source>
</reference>
<proteinExistence type="predicted"/>